<dbReference type="OrthoDB" id="9792992at2"/>
<sequence length="362" mass="42093">MTLKNFQDFLYRYRIHFLGWFLFIFYEVVITGLIRGTFMTFGNYALFYLFNALLFYFHAQVVMPAARMGTIHGVWRLPLFIALEVGCYIPIVLFVADFMSKNGLVTLFEPVQFTFKAYIYGAYRAVYFILFATGYYYILSYFRERKRAEEQEKERLLVIIENQRIYSDLIKSQHAQLKAQINPHFLFNTLNFIYTNTRKSAPEAAEAIMALSEMMRYSIEEVKNHAQSVLSGELEQVENLIKLHQIKAGYGLHISLSYSEAAAEVQVIPLLVMTLVENMFKHGELRQESQPALIELDCSAGVLYVETKNLIAMEQPHSSHHIGLHNVKKRLRSTYGDKAALQTFVTEDKYFHTRLTIELNQV</sequence>
<reference evidence="4" key="1">
    <citation type="submission" date="2016-11" db="EMBL/GenBank/DDBJ databases">
        <authorList>
            <person name="Varghese N."/>
            <person name="Submissions S."/>
        </authorList>
    </citation>
    <scope>NUCLEOTIDE SEQUENCE [LARGE SCALE GENOMIC DNA]</scope>
    <source>
        <strain evidence="4">DSM 16990</strain>
    </source>
</reference>
<dbReference type="Proteomes" id="UP000184287">
    <property type="component" value="Unassembled WGS sequence"/>
</dbReference>
<dbReference type="AlphaFoldDB" id="A0A1M4VQ19"/>
<organism evidence="3 4">
    <name type="scientific">Pedobacter caeni</name>
    <dbReference type="NCBI Taxonomy" id="288992"/>
    <lineage>
        <taxon>Bacteria</taxon>
        <taxon>Pseudomonadati</taxon>
        <taxon>Bacteroidota</taxon>
        <taxon>Sphingobacteriia</taxon>
        <taxon>Sphingobacteriales</taxon>
        <taxon>Sphingobacteriaceae</taxon>
        <taxon>Pedobacter</taxon>
    </lineage>
</organism>
<dbReference type="Pfam" id="PF06580">
    <property type="entry name" value="His_kinase"/>
    <property type="match status" value="1"/>
</dbReference>
<proteinExistence type="predicted"/>
<evidence type="ECO:0000256" key="1">
    <source>
        <dbReference type="SAM" id="Phobius"/>
    </source>
</evidence>
<dbReference type="RefSeq" id="WP_073228083.1">
    <property type="nucleotide sequence ID" value="NZ_FQUQ01000001.1"/>
</dbReference>
<evidence type="ECO:0000313" key="4">
    <source>
        <dbReference type="Proteomes" id="UP000184287"/>
    </source>
</evidence>
<keyword evidence="3" id="KW-0418">Kinase</keyword>
<feature type="transmembrane region" description="Helical" evidence="1">
    <location>
        <begin position="118"/>
        <end position="138"/>
    </location>
</feature>
<accession>A0A1M4VQ19</accession>
<gene>
    <name evidence="3" type="ORF">SAMN04488522_101981</name>
</gene>
<feature type="transmembrane region" description="Helical" evidence="1">
    <location>
        <begin position="20"/>
        <end position="38"/>
    </location>
</feature>
<keyword evidence="1" id="KW-0472">Membrane</keyword>
<feature type="transmembrane region" description="Helical" evidence="1">
    <location>
        <begin position="77"/>
        <end position="98"/>
    </location>
</feature>
<dbReference type="PANTHER" id="PTHR34220:SF7">
    <property type="entry name" value="SENSOR HISTIDINE KINASE YPDA"/>
    <property type="match status" value="1"/>
</dbReference>
<dbReference type="GO" id="GO:0016020">
    <property type="term" value="C:membrane"/>
    <property type="evidence" value="ECO:0007669"/>
    <property type="project" value="InterPro"/>
</dbReference>
<feature type="transmembrane region" description="Helical" evidence="1">
    <location>
        <begin position="44"/>
        <end position="65"/>
    </location>
</feature>
<dbReference type="EMBL" id="FQUQ01000001">
    <property type="protein sequence ID" value="SHE71028.1"/>
    <property type="molecule type" value="Genomic_DNA"/>
</dbReference>
<name>A0A1M4VQ19_9SPHI</name>
<protein>
    <submittedName>
        <fullName evidence="3">Histidine kinase</fullName>
    </submittedName>
</protein>
<keyword evidence="1" id="KW-0812">Transmembrane</keyword>
<keyword evidence="4" id="KW-1185">Reference proteome</keyword>
<evidence type="ECO:0000313" key="3">
    <source>
        <dbReference type="EMBL" id="SHE71028.1"/>
    </source>
</evidence>
<dbReference type="InterPro" id="IPR010559">
    <property type="entry name" value="Sig_transdc_His_kin_internal"/>
</dbReference>
<dbReference type="STRING" id="288992.SAMN04488522_101981"/>
<dbReference type="InterPro" id="IPR050640">
    <property type="entry name" value="Bact_2-comp_sensor_kinase"/>
</dbReference>
<keyword evidence="1" id="KW-1133">Transmembrane helix</keyword>
<feature type="domain" description="Signal transduction histidine kinase internal region" evidence="2">
    <location>
        <begin position="173"/>
        <end position="249"/>
    </location>
</feature>
<dbReference type="GO" id="GO:0000155">
    <property type="term" value="F:phosphorelay sensor kinase activity"/>
    <property type="evidence" value="ECO:0007669"/>
    <property type="project" value="InterPro"/>
</dbReference>
<dbReference type="PANTHER" id="PTHR34220">
    <property type="entry name" value="SENSOR HISTIDINE KINASE YPDA"/>
    <property type="match status" value="1"/>
</dbReference>
<evidence type="ECO:0000259" key="2">
    <source>
        <dbReference type="Pfam" id="PF06580"/>
    </source>
</evidence>
<keyword evidence="3" id="KW-0808">Transferase</keyword>